<sequence>MLDRDKPHLLIQRSAQSTEYQPPSRAVSPATPVVPADRQGHGSRLRGELELVERAADRQERPISIEGAVEGVYATFESFPGVRLALESLDPRQGTTHPELMSVQESRAADGSTTERATVFIPQGTVDYFLRRVTSYLETADESSPKNRKLIDPIQSVRTATIAALWTDPPADFPGPGERVWWEVWLRKRDGQEAQRLQAFAAASGLRMGRQSLGFGDRTVALLEATREQLSLAIDVLDDLAELRCPSQPAQFLAGCDAREQEEWVAELASRLNPAGADAPAVCIVDSGVFREHPLIEGSLSPSDCHAADASWPVHDDRGHGTEMAGLALYDDLGEALASQQQIHLRHRLESAKLLPPPPGENAPDLYGALTAAAASTVEIEAPFRSRVFSLAVTAPTTEDPESPEAAFGQPTAWSATLDALAAGRSVITDDKGLVFLDDGADNARRLFVVSAGNIHRWESDHLTRSDLSPVQDPAHAWNALTVGAYTELDTMAEAPPGFAGWAPVAARGELSPFSRTSVPFSRMWPVKPDVVLEGGNLARSPDGTDFDTPPNLQLLTTSAPLRGNRLLTVTAATSAATAQGAALAVGVQSDYPSLWPEAVRALVVHSAEWTPAMLSRFQGESRKRGRAALLRRYGMGVPSLARAARSAGDALTLITQDVIHPFTSGKMREIHFHNLPWPSDILADLGSTQVRLRVTLSYFIEPNPGRRGWQRRYSYASHGLRFDVRRAAESNADFEKRINQKAVAEEERRPASIGESGEWFFGSDQQRAPGSLHTDIWTGNAADLAQRGALAVFPVTGWWKENPTRDRSDNGARYALVVSIQTPREDVDIWSPVAQQIGVPTEVAI</sequence>
<dbReference type="Pfam" id="PF00082">
    <property type="entry name" value="Peptidase_S8"/>
    <property type="match status" value="1"/>
</dbReference>
<protein>
    <submittedName>
        <fullName evidence="3">S8 family peptidase</fullName>
    </submittedName>
</protein>
<dbReference type="InterPro" id="IPR034074">
    <property type="entry name" value="Y4bN_pept_dom"/>
</dbReference>
<accession>A0ABN2I1D9</accession>
<dbReference type="Proteomes" id="UP001500280">
    <property type="component" value="Unassembled WGS sequence"/>
</dbReference>
<dbReference type="InterPro" id="IPR036852">
    <property type="entry name" value="Peptidase_S8/S53_dom_sf"/>
</dbReference>
<dbReference type="CDD" id="cd04847">
    <property type="entry name" value="Peptidases_S8_Subtilisin_like_2"/>
    <property type="match status" value="1"/>
</dbReference>
<gene>
    <name evidence="3" type="ORF">GCM10009745_48980</name>
</gene>
<feature type="region of interest" description="Disordered" evidence="1">
    <location>
        <begin position="1"/>
        <end position="44"/>
    </location>
</feature>
<evidence type="ECO:0000259" key="2">
    <source>
        <dbReference type="Pfam" id="PF00082"/>
    </source>
</evidence>
<evidence type="ECO:0000256" key="1">
    <source>
        <dbReference type="SAM" id="MobiDB-lite"/>
    </source>
</evidence>
<dbReference type="InterPro" id="IPR000209">
    <property type="entry name" value="Peptidase_S8/S53_dom"/>
</dbReference>
<organism evidence="3 4">
    <name type="scientific">Kribbella yunnanensis</name>
    <dbReference type="NCBI Taxonomy" id="190194"/>
    <lineage>
        <taxon>Bacteria</taxon>
        <taxon>Bacillati</taxon>
        <taxon>Actinomycetota</taxon>
        <taxon>Actinomycetes</taxon>
        <taxon>Propionibacteriales</taxon>
        <taxon>Kribbellaceae</taxon>
        <taxon>Kribbella</taxon>
    </lineage>
</organism>
<dbReference type="Gene3D" id="3.40.50.200">
    <property type="entry name" value="Peptidase S8/S53 domain"/>
    <property type="match status" value="1"/>
</dbReference>
<evidence type="ECO:0000313" key="3">
    <source>
        <dbReference type="EMBL" id="GAA1697008.1"/>
    </source>
</evidence>
<proteinExistence type="predicted"/>
<feature type="domain" description="Peptidase S8/S53" evidence="2">
    <location>
        <begin position="280"/>
        <end position="637"/>
    </location>
</feature>
<keyword evidence="4" id="KW-1185">Reference proteome</keyword>
<dbReference type="EMBL" id="BAAANF010000017">
    <property type="protein sequence ID" value="GAA1697008.1"/>
    <property type="molecule type" value="Genomic_DNA"/>
</dbReference>
<dbReference type="RefSeq" id="WP_344156345.1">
    <property type="nucleotide sequence ID" value="NZ_BAAANF010000017.1"/>
</dbReference>
<name>A0ABN2I1D9_9ACTN</name>
<dbReference type="SUPFAM" id="SSF52743">
    <property type="entry name" value="Subtilisin-like"/>
    <property type="match status" value="1"/>
</dbReference>
<comment type="caution">
    <text evidence="3">The sequence shown here is derived from an EMBL/GenBank/DDBJ whole genome shotgun (WGS) entry which is preliminary data.</text>
</comment>
<evidence type="ECO:0000313" key="4">
    <source>
        <dbReference type="Proteomes" id="UP001500280"/>
    </source>
</evidence>
<reference evidence="3 4" key="1">
    <citation type="journal article" date="2019" name="Int. J. Syst. Evol. Microbiol.">
        <title>The Global Catalogue of Microorganisms (GCM) 10K type strain sequencing project: providing services to taxonomists for standard genome sequencing and annotation.</title>
        <authorList>
            <consortium name="The Broad Institute Genomics Platform"/>
            <consortium name="The Broad Institute Genome Sequencing Center for Infectious Disease"/>
            <person name="Wu L."/>
            <person name="Ma J."/>
        </authorList>
    </citation>
    <scope>NUCLEOTIDE SEQUENCE [LARGE SCALE GENOMIC DNA]</scope>
    <source>
        <strain evidence="3 4">JCM 14307</strain>
    </source>
</reference>